<evidence type="ECO:0000313" key="1">
    <source>
        <dbReference type="EnsemblMetazoa" id="PPA38865.1"/>
    </source>
</evidence>
<keyword evidence="2" id="KW-1185">Reference proteome</keyword>
<accession>A0A8R1YRY0</accession>
<reference evidence="1" key="2">
    <citation type="submission" date="2022-06" db="UniProtKB">
        <authorList>
            <consortium name="EnsemblMetazoa"/>
        </authorList>
    </citation>
    <scope>IDENTIFICATION</scope>
    <source>
        <strain evidence="1">PS312</strain>
    </source>
</reference>
<reference evidence="2" key="1">
    <citation type="journal article" date="2008" name="Nat. Genet.">
        <title>The Pristionchus pacificus genome provides a unique perspective on nematode lifestyle and parasitism.</title>
        <authorList>
            <person name="Dieterich C."/>
            <person name="Clifton S.W."/>
            <person name="Schuster L.N."/>
            <person name="Chinwalla A."/>
            <person name="Delehaunty K."/>
            <person name="Dinkelacker I."/>
            <person name="Fulton L."/>
            <person name="Fulton R."/>
            <person name="Godfrey J."/>
            <person name="Minx P."/>
            <person name="Mitreva M."/>
            <person name="Roeseler W."/>
            <person name="Tian H."/>
            <person name="Witte H."/>
            <person name="Yang S.P."/>
            <person name="Wilson R.K."/>
            <person name="Sommer R.J."/>
        </authorList>
    </citation>
    <scope>NUCLEOTIDE SEQUENCE [LARGE SCALE GENOMIC DNA]</scope>
    <source>
        <strain evidence="2">PS312</strain>
    </source>
</reference>
<dbReference type="AlphaFoldDB" id="A0A2A6CYY2"/>
<dbReference type="EnsemblMetazoa" id="PPA38865.1">
    <property type="protein sequence ID" value="PPA38865.1"/>
    <property type="gene ID" value="WBGene00277234"/>
</dbReference>
<gene>
    <name evidence="1" type="primary">WBGene00277234</name>
</gene>
<dbReference type="Proteomes" id="UP000005239">
    <property type="component" value="Unassembled WGS sequence"/>
</dbReference>
<sequence length="248" mass="28582">MFEYLAMPGDEKSPFLNRFIASFEAAYNKKNPSKRPRTEDASPSHVFRQGFSINLDKTDRHWEMTQATIFTTLDVLYTEMVKLQQQMAALSKAISELSDSIQFPTRRSHQAIGRQDCIEGVYQTRHHGPTTKHQVFLRNLEPEKGDSTSVEELCQKINADPPTKFFRLKGEKGNRPLILHKRSNNLFPSLIARPNYIVEEEKVFKSAWAEACEKNDAAGKKECIVRNLKVVKLDKPGEWTKRERPTRT</sequence>
<name>A0A2A6CYY2_PRIPA</name>
<accession>A0A2A6CYY2</accession>
<evidence type="ECO:0000313" key="2">
    <source>
        <dbReference type="Proteomes" id="UP000005239"/>
    </source>
</evidence>
<dbReference type="OrthoDB" id="5797951at2759"/>
<proteinExistence type="predicted"/>
<protein>
    <submittedName>
        <fullName evidence="1">Uncharacterized protein</fullName>
    </submittedName>
</protein>
<organism evidence="1 2">
    <name type="scientific">Pristionchus pacificus</name>
    <name type="common">Parasitic nematode worm</name>
    <dbReference type="NCBI Taxonomy" id="54126"/>
    <lineage>
        <taxon>Eukaryota</taxon>
        <taxon>Metazoa</taxon>
        <taxon>Ecdysozoa</taxon>
        <taxon>Nematoda</taxon>
        <taxon>Chromadorea</taxon>
        <taxon>Rhabditida</taxon>
        <taxon>Rhabditina</taxon>
        <taxon>Diplogasteromorpha</taxon>
        <taxon>Diplogasteroidea</taxon>
        <taxon>Neodiplogasteridae</taxon>
        <taxon>Pristionchus</taxon>
    </lineage>
</organism>